<evidence type="ECO:0000256" key="8">
    <source>
        <dbReference type="ARBA" id="ARBA00022989"/>
    </source>
</evidence>
<protein>
    <recommendedName>
        <fullName evidence="10">Type II secretion system protein L</fullName>
        <shortName evidence="10">T2SS protein L</shortName>
    </recommendedName>
</protein>
<accession>A0A840UI50</accession>
<feature type="domain" description="GspL periplasmic" evidence="12">
    <location>
        <begin position="274"/>
        <end position="429"/>
    </location>
</feature>
<dbReference type="RefSeq" id="WP_183700346.1">
    <property type="nucleotide sequence ID" value="NZ_JACHFE010000002.1"/>
</dbReference>
<sequence>MPYRLYLRPGTDDHASDAESCRYDWLLQDASGHSQDSGQQQTRQAIERSLSEKGLDSMVLVGLIPAEEALFCIADIPARQNRLVRQAVPYAIEDQLSQDVESLHFALGSRTSQGYPVAVIDRERMAYWLSLFEGWQHGRLEAVYPDASLLPLTTGGWTVCLDGEVTLMLNERGEWVAVNADTLPAFAHTMSITSTETVETSIPIRIHTPMKTTRASQEIARAFREVDDRFLVETQTLEHSVLHFLAWSDYQHLSDPINLCQGVFSPASNNQLLNSWRPLVAVCGLWFILQVGLNLGMGVYHQKQADRLEQRAMAIYHQVFPNDTRTHPGNVRRVVQGQLRVAGAGASGMDFLKLLSYTADQYQQLPGAQPVTVNAINFNRNQGQLVVDMHANSYDPLSRLRDSLAEVGLQADIDSVVNEPAGTRGRLTVSGD</sequence>
<evidence type="ECO:0000256" key="5">
    <source>
        <dbReference type="ARBA" id="ARBA00022519"/>
    </source>
</evidence>
<keyword evidence="3 10" id="KW-0813">Transport</keyword>
<dbReference type="Gene3D" id="3.30.420.380">
    <property type="match status" value="1"/>
</dbReference>
<comment type="similarity">
    <text evidence="2 10">Belongs to the GSP L family.</text>
</comment>
<dbReference type="Pfam" id="PF05134">
    <property type="entry name" value="T2SSL"/>
    <property type="match status" value="1"/>
</dbReference>
<dbReference type="GO" id="GO:0015628">
    <property type="term" value="P:protein secretion by the type II secretion system"/>
    <property type="evidence" value="ECO:0007669"/>
    <property type="project" value="InterPro"/>
</dbReference>
<dbReference type="GO" id="GO:0005886">
    <property type="term" value="C:plasma membrane"/>
    <property type="evidence" value="ECO:0007669"/>
    <property type="project" value="UniProtKB-SubCell"/>
</dbReference>
<dbReference type="SUPFAM" id="SSF53067">
    <property type="entry name" value="Actin-like ATPase domain"/>
    <property type="match status" value="1"/>
</dbReference>
<keyword evidence="14" id="KW-1185">Reference proteome</keyword>
<keyword evidence="9" id="KW-0472">Membrane</keyword>
<comment type="caution">
    <text evidence="13">The sequence shown here is derived from an EMBL/GenBank/DDBJ whole genome shotgun (WGS) entry which is preliminary data.</text>
</comment>
<dbReference type="NCBIfam" id="TIGR01709">
    <property type="entry name" value="typeII_sec_gspL"/>
    <property type="match status" value="1"/>
</dbReference>
<feature type="domain" description="GspL cytoplasmic actin-ATPase-like" evidence="11">
    <location>
        <begin position="21"/>
        <end position="241"/>
    </location>
</feature>
<evidence type="ECO:0000259" key="12">
    <source>
        <dbReference type="Pfam" id="PF12693"/>
    </source>
</evidence>
<dbReference type="Pfam" id="PF12693">
    <property type="entry name" value="GspL_C"/>
    <property type="match status" value="1"/>
</dbReference>
<dbReference type="Proteomes" id="UP000591735">
    <property type="component" value="Unassembled WGS sequence"/>
</dbReference>
<keyword evidence="8" id="KW-1133">Transmembrane helix</keyword>
<evidence type="ECO:0000256" key="3">
    <source>
        <dbReference type="ARBA" id="ARBA00022448"/>
    </source>
</evidence>
<dbReference type="Gene3D" id="3.30.1360.100">
    <property type="entry name" value="General secretion pathway protein M, EpsM"/>
    <property type="match status" value="1"/>
</dbReference>
<evidence type="ECO:0000256" key="4">
    <source>
        <dbReference type="ARBA" id="ARBA00022475"/>
    </source>
</evidence>
<keyword evidence="5" id="KW-0997">Cell inner membrane</keyword>
<dbReference type="EMBL" id="JACHFE010000002">
    <property type="protein sequence ID" value="MBB5320497.1"/>
    <property type="molecule type" value="Genomic_DNA"/>
</dbReference>
<proteinExistence type="inferred from homology"/>
<keyword evidence="4" id="KW-1003">Cell membrane</keyword>
<dbReference type="GO" id="GO:0015627">
    <property type="term" value="C:type II protein secretion system complex"/>
    <property type="evidence" value="ECO:0007669"/>
    <property type="project" value="InterPro"/>
</dbReference>
<dbReference type="InterPro" id="IPR043129">
    <property type="entry name" value="ATPase_NBD"/>
</dbReference>
<evidence type="ECO:0000256" key="9">
    <source>
        <dbReference type="ARBA" id="ARBA00023136"/>
    </source>
</evidence>
<organism evidence="13 14">
    <name type="scientific">Marinobacter oulmenensis</name>
    <dbReference type="NCBI Taxonomy" id="643747"/>
    <lineage>
        <taxon>Bacteria</taxon>
        <taxon>Pseudomonadati</taxon>
        <taxon>Pseudomonadota</taxon>
        <taxon>Gammaproteobacteria</taxon>
        <taxon>Pseudomonadales</taxon>
        <taxon>Marinobacteraceae</taxon>
        <taxon>Marinobacter</taxon>
    </lineage>
</organism>
<evidence type="ECO:0000313" key="14">
    <source>
        <dbReference type="Proteomes" id="UP000591735"/>
    </source>
</evidence>
<name>A0A840UI50_9GAMM</name>
<dbReference type="AlphaFoldDB" id="A0A840UI50"/>
<keyword evidence="7 10" id="KW-0653">Protein transport</keyword>
<gene>
    <name evidence="13" type="ORF">HNR38_000969</name>
</gene>
<dbReference type="InterPro" id="IPR025691">
    <property type="entry name" value="GspL_pp_dom"/>
</dbReference>
<reference evidence="13 14" key="1">
    <citation type="submission" date="2020-08" db="EMBL/GenBank/DDBJ databases">
        <title>Genomic Encyclopedia of Type Strains, Phase IV (KMG-IV): sequencing the most valuable type-strain genomes for metagenomic binning, comparative biology and taxonomic classification.</title>
        <authorList>
            <person name="Goeker M."/>
        </authorList>
    </citation>
    <scope>NUCLEOTIDE SEQUENCE [LARGE SCALE GENOMIC DNA]</scope>
    <source>
        <strain evidence="13 14">DSM 22359</strain>
    </source>
</reference>
<dbReference type="CDD" id="cd24017">
    <property type="entry name" value="ASKHA_T2SSL_N"/>
    <property type="match status" value="1"/>
</dbReference>
<dbReference type="InterPro" id="IPR024230">
    <property type="entry name" value="GspL_cyto_dom"/>
</dbReference>
<dbReference type="InterPro" id="IPR007812">
    <property type="entry name" value="T2SS_protein-GspL"/>
</dbReference>
<dbReference type="GO" id="GO:0009276">
    <property type="term" value="C:Gram-negative-bacterium-type cell wall"/>
    <property type="evidence" value="ECO:0007669"/>
    <property type="project" value="InterPro"/>
</dbReference>
<evidence type="ECO:0000256" key="7">
    <source>
        <dbReference type="ARBA" id="ARBA00022927"/>
    </source>
</evidence>
<evidence type="ECO:0000256" key="6">
    <source>
        <dbReference type="ARBA" id="ARBA00022692"/>
    </source>
</evidence>
<comment type="subcellular location">
    <subcellularLocation>
        <location evidence="1">Cell inner membrane</location>
        <topology evidence="1">Single-pass membrane protein</topology>
    </subcellularLocation>
</comment>
<comment type="function">
    <text evidence="10">Inner membrane component of the type II secretion system required for the energy-dependent secretion of extracellular factors such as proteases and toxins from the periplasm.</text>
</comment>
<dbReference type="PIRSF" id="PIRSF015761">
    <property type="entry name" value="Protein_L"/>
    <property type="match status" value="1"/>
</dbReference>
<evidence type="ECO:0000259" key="11">
    <source>
        <dbReference type="Pfam" id="PF05134"/>
    </source>
</evidence>
<evidence type="ECO:0000256" key="2">
    <source>
        <dbReference type="ARBA" id="ARBA00005318"/>
    </source>
</evidence>
<evidence type="ECO:0000313" key="13">
    <source>
        <dbReference type="EMBL" id="MBB5320497.1"/>
    </source>
</evidence>
<evidence type="ECO:0000256" key="1">
    <source>
        <dbReference type="ARBA" id="ARBA00004377"/>
    </source>
</evidence>
<evidence type="ECO:0000256" key="10">
    <source>
        <dbReference type="PIRNR" id="PIRNR015761"/>
    </source>
</evidence>
<keyword evidence="6" id="KW-0812">Transmembrane</keyword>